<organism evidence="1 2">
    <name type="scientific">Coniophora puteana (strain RWD-64-598)</name>
    <name type="common">Brown rot fungus</name>
    <dbReference type="NCBI Taxonomy" id="741705"/>
    <lineage>
        <taxon>Eukaryota</taxon>
        <taxon>Fungi</taxon>
        <taxon>Dikarya</taxon>
        <taxon>Basidiomycota</taxon>
        <taxon>Agaricomycotina</taxon>
        <taxon>Agaricomycetes</taxon>
        <taxon>Agaricomycetidae</taxon>
        <taxon>Boletales</taxon>
        <taxon>Coniophorineae</taxon>
        <taxon>Coniophoraceae</taxon>
        <taxon>Coniophora</taxon>
    </lineage>
</organism>
<proteinExistence type="predicted"/>
<dbReference type="AlphaFoldDB" id="A0A5M3M859"/>
<dbReference type="OMA" id="SHVNLMT"/>
<protein>
    <submittedName>
        <fullName evidence="1">Uncharacterized protein</fullName>
    </submittedName>
</protein>
<sequence>MPAPEVSSLQYDNNVKTLGHVNLMVDTFIANATLEDLRAITRTLLATGSPSLASAFTAAARARLRQTGARRLASSNSLFAPGADGFDPVPTSELHSVLARARSLYGAGMGFASLGVLYSVVSATVGLRWETDGDMADALAVVDADITQAIQSCKEELEGNRVSDMGAAREVVGQMRSAVEESTRDVQGWGGEFPFDRAACSIEYWKF</sequence>
<dbReference type="KEGG" id="cput:CONPUDRAFT_112910"/>
<dbReference type="Proteomes" id="UP000053558">
    <property type="component" value="Unassembled WGS sequence"/>
</dbReference>
<dbReference type="EMBL" id="JH711590">
    <property type="protein sequence ID" value="EIW74975.1"/>
    <property type="molecule type" value="Genomic_DNA"/>
</dbReference>
<evidence type="ECO:0000313" key="2">
    <source>
        <dbReference type="Proteomes" id="UP000053558"/>
    </source>
</evidence>
<evidence type="ECO:0000313" key="1">
    <source>
        <dbReference type="EMBL" id="EIW74975.1"/>
    </source>
</evidence>
<reference evidence="2" key="1">
    <citation type="journal article" date="2012" name="Science">
        <title>The Paleozoic origin of enzymatic lignin decomposition reconstructed from 31 fungal genomes.</title>
        <authorList>
            <person name="Floudas D."/>
            <person name="Binder M."/>
            <person name="Riley R."/>
            <person name="Barry K."/>
            <person name="Blanchette R.A."/>
            <person name="Henrissat B."/>
            <person name="Martinez A.T."/>
            <person name="Otillar R."/>
            <person name="Spatafora J.W."/>
            <person name="Yadav J.S."/>
            <person name="Aerts A."/>
            <person name="Benoit I."/>
            <person name="Boyd A."/>
            <person name="Carlson A."/>
            <person name="Copeland A."/>
            <person name="Coutinho P.M."/>
            <person name="de Vries R.P."/>
            <person name="Ferreira P."/>
            <person name="Findley K."/>
            <person name="Foster B."/>
            <person name="Gaskell J."/>
            <person name="Glotzer D."/>
            <person name="Gorecki P."/>
            <person name="Heitman J."/>
            <person name="Hesse C."/>
            <person name="Hori C."/>
            <person name="Igarashi K."/>
            <person name="Jurgens J.A."/>
            <person name="Kallen N."/>
            <person name="Kersten P."/>
            <person name="Kohler A."/>
            <person name="Kuees U."/>
            <person name="Kumar T.K.A."/>
            <person name="Kuo A."/>
            <person name="LaButti K."/>
            <person name="Larrondo L.F."/>
            <person name="Lindquist E."/>
            <person name="Ling A."/>
            <person name="Lombard V."/>
            <person name="Lucas S."/>
            <person name="Lundell T."/>
            <person name="Martin R."/>
            <person name="McLaughlin D.J."/>
            <person name="Morgenstern I."/>
            <person name="Morin E."/>
            <person name="Murat C."/>
            <person name="Nagy L.G."/>
            <person name="Nolan M."/>
            <person name="Ohm R.A."/>
            <person name="Patyshakuliyeva A."/>
            <person name="Rokas A."/>
            <person name="Ruiz-Duenas F.J."/>
            <person name="Sabat G."/>
            <person name="Salamov A."/>
            <person name="Samejima M."/>
            <person name="Schmutz J."/>
            <person name="Slot J.C."/>
            <person name="St John F."/>
            <person name="Stenlid J."/>
            <person name="Sun H."/>
            <person name="Sun S."/>
            <person name="Syed K."/>
            <person name="Tsang A."/>
            <person name="Wiebenga A."/>
            <person name="Young D."/>
            <person name="Pisabarro A."/>
            <person name="Eastwood D.C."/>
            <person name="Martin F."/>
            <person name="Cullen D."/>
            <person name="Grigoriev I.V."/>
            <person name="Hibbett D.S."/>
        </authorList>
    </citation>
    <scope>NUCLEOTIDE SEQUENCE [LARGE SCALE GENOMIC DNA]</scope>
    <source>
        <strain evidence="2">RWD-64-598 SS2</strain>
    </source>
</reference>
<name>A0A5M3M859_CONPW</name>
<accession>A0A5M3M859</accession>
<dbReference type="GeneID" id="19198973"/>
<comment type="caution">
    <text evidence="1">The sequence shown here is derived from an EMBL/GenBank/DDBJ whole genome shotgun (WGS) entry which is preliminary data.</text>
</comment>
<keyword evidence="2" id="KW-1185">Reference proteome</keyword>
<gene>
    <name evidence="1" type="ORF">CONPUDRAFT_112910</name>
</gene>
<dbReference type="OrthoDB" id="3219836at2759"/>
<dbReference type="RefSeq" id="XP_007775025.1">
    <property type="nucleotide sequence ID" value="XM_007776835.1"/>
</dbReference>